<evidence type="ECO:0000313" key="5">
    <source>
        <dbReference type="Proteomes" id="UP001229346"/>
    </source>
</evidence>
<evidence type="ECO:0000256" key="1">
    <source>
        <dbReference type="SAM" id="MobiDB-lite"/>
    </source>
</evidence>
<keyword evidence="5" id="KW-1185">Reference proteome</keyword>
<dbReference type="EMBL" id="JAUSSU010000001">
    <property type="protein sequence ID" value="MDQ0110662.1"/>
    <property type="molecule type" value="Genomic_DNA"/>
</dbReference>
<accession>A0ABT9TTJ9</accession>
<feature type="domain" description="Protein kinase" evidence="3">
    <location>
        <begin position="23"/>
        <end position="296"/>
    </location>
</feature>
<dbReference type="PROSITE" id="PS50011">
    <property type="entry name" value="PROTEIN_KINASE_DOM"/>
    <property type="match status" value="1"/>
</dbReference>
<organism evidence="4 5">
    <name type="scientific">Paenibacillus harenae</name>
    <dbReference type="NCBI Taxonomy" id="306543"/>
    <lineage>
        <taxon>Bacteria</taxon>
        <taxon>Bacillati</taxon>
        <taxon>Bacillota</taxon>
        <taxon>Bacilli</taxon>
        <taxon>Bacillales</taxon>
        <taxon>Paenibacillaceae</taxon>
        <taxon>Paenibacillus</taxon>
    </lineage>
</organism>
<keyword evidence="4" id="KW-0418">Kinase</keyword>
<name>A0ABT9TTJ9_PAEHA</name>
<dbReference type="InterPro" id="IPR000719">
    <property type="entry name" value="Prot_kinase_dom"/>
</dbReference>
<dbReference type="InterPro" id="IPR011009">
    <property type="entry name" value="Kinase-like_dom_sf"/>
</dbReference>
<reference evidence="4 5" key="1">
    <citation type="submission" date="2023-07" db="EMBL/GenBank/DDBJ databases">
        <title>Sorghum-associated microbial communities from plants grown in Nebraska, USA.</title>
        <authorList>
            <person name="Schachtman D."/>
        </authorList>
    </citation>
    <scope>NUCLEOTIDE SEQUENCE [LARGE SCALE GENOMIC DNA]</scope>
    <source>
        <strain evidence="4 5">CC482</strain>
    </source>
</reference>
<proteinExistence type="predicted"/>
<feature type="region of interest" description="Disordered" evidence="1">
    <location>
        <begin position="292"/>
        <end position="356"/>
    </location>
</feature>
<feature type="transmembrane region" description="Helical" evidence="2">
    <location>
        <begin position="375"/>
        <end position="397"/>
    </location>
</feature>
<keyword evidence="2" id="KW-0812">Transmembrane</keyword>
<dbReference type="SUPFAM" id="SSF56112">
    <property type="entry name" value="Protein kinase-like (PK-like)"/>
    <property type="match status" value="1"/>
</dbReference>
<dbReference type="GO" id="GO:0004674">
    <property type="term" value="F:protein serine/threonine kinase activity"/>
    <property type="evidence" value="ECO:0007669"/>
    <property type="project" value="UniProtKB-KW"/>
</dbReference>
<gene>
    <name evidence="4" type="ORF">J2T15_000078</name>
</gene>
<keyword evidence="4" id="KW-0723">Serine/threonine-protein kinase</keyword>
<evidence type="ECO:0000259" key="3">
    <source>
        <dbReference type="PROSITE" id="PS50011"/>
    </source>
</evidence>
<dbReference type="Gene3D" id="1.10.510.10">
    <property type="entry name" value="Transferase(Phosphotransferase) domain 1"/>
    <property type="match status" value="1"/>
</dbReference>
<evidence type="ECO:0000256" key="2">
    <source>
        <dbReference type="SAM" id="Phobius"/>
    </source>
</evidence>
<keyword evidence="4" id="KW-0808">Transferase</keyword>
<sequence>MLNGLSALRIDGSKYGLSGSLCVNDTAPIRESEHGTIYQLVNEQDGAKYALKVFHSFYRHPSLAEQAGKLNGLANGNGLQACSRSVVTPDSDKQLIVDFPEMLYAVIMPWIGGTTWGDLLHKRERIDEEDSRALAQSFLDIMLTLERQQIAHCNLSSDNIMTGLGNSVELLDLEHLYASELNKSNISWRAAPGYLPAFAKDDNWNGMADRYAGSIVLLEMLTWFDDRIRDKAWGDSYFHPDELQSNCERADVMREVLREHYSQAAVALFDKVWNSGQPSECPTFGEWSSIARQPANEPGSVDSVTDIRSVEPDESEAEPVHPHEASEPLMDNAPQEEKETVLSDRPASSDIAAGESVNQQANLRKTSFFERYYRMFWFGAWGLVGLSLIISILSYWIDTIL</sequence>
<keyword evidence="2" id="KW-0472">Membrane</keyword>
<keyword evidence="2" id="KW-1133">Transmembrane helix</keyword>
<comment type="caution">
    <text evidence="4">The sequence shown here is derived from an EMBL/GenBank/DDBJ whole genome shotgun (WGS) entry which is preliminary data.</text>
</comment>
<protein>
    <submittedName>
        <fullName evidence="4">Serine/threonine protein kinase</fullName>
    </submittedName>
</protein>
<dbReference type="Proteomes" id="UP001229346">
    <property type="component" value="Unassembled WGS sequence"/>
</dbReference>
<evidence type="ECO:0000313" key="4">
    <source>
        <dbReference type="EMBL" id="MDQ0110662.1"/>
    </source>
</evidence>
<dbReference type="RefSeq" id="WP_307199940.1">
    <property type="nucleotide sequence ID" value="NZ_JAUSSU010000001.1"/>
</dbReference>